<dbReference type="InterPro" id="IPR004117">
    <property type="entry name" value="7tm6_olfct_rcpt"/>
</dbReference>
<dbReference type="GO" id="GO:0005549">
    <property type="term" value="F:odorant binding"/>
    <property type="evidence" value="ECO:0007669"/>
    <property type="project" value="InterPro"/>
</dbReference>
<keyword evidence="2" id="KW-1003">Cell membrane</keyword>
<protein>
    <submittedName>
        <fullName evidence="11">Putative odorant receptor 67c</fullName>
    </submittedName>
</protein>
<gene>
    <name evidence="11" type="primary">Or67c_0</name>
    <name evidence="11" type="ORF">CM83_26122</name>
</gene>
<keyword evidence="8 11" id="KW-0675">Receptor</keyword>
<keyword evidence="3" id="KW-0716">Sensory transduction</keyword>
<dbReference type="PANTHER" id="PTHR21137:SF35">
    <property type="entry name" value="ODORANT RECEPTOR 19A-RELATED"/>
    <property type="match status" value="1"/>
</dbReference>
<feature type="transmembrane region" description="Helical" evidence="10">
    <location>
        <begin position="96"/>
        <end position="119"/>
    </location>
</feature>
<comment type="subcellular location">
    <subcellularLocation>
        <location evidence="1">Cell membrane</location>
        <topology evidence="1">Multi-pass membrane protein</topology>
    </subcellularLocation>
</comment>
<accession>A0A0A9XA56</accession>
<evidence type="ECO:0000256" key="6">
    <source>
        <dbReference type="ARBA" id="ARBA00022989"/>
    </source>
</evidence>
<dbReference type="AlphaFoldDB" id="A0A0A9XA56"/>
<keyword evidence="9" id="KW-0807">Transducer</keyword>
<dbReference type="GO" id="GO:0005886">
    <property type="term" value="C:plasma membrane"/>
    <property type="evidence" value="ECO:0007669"/>
    <property type="project" value="UniProtKB-SubCell"/>
</dbReference>
<evidence type="ECO:0000256" key="7">
    <source>
        <dbReference type="ARBA" id="ARBA00023136"/>
    </source>
</evidence>
<evidence type="ECO:0000256" key="2">
    <source>
        <dbReference type="ARBA" id="ARBA00022475"/>
    </source>
</evidence>
<organism evidence="11">
    <name type="scientific">Lygus hesperus</name>
    <name type="common">Western plant bug</name>
    <dbReference type="NCBI Taxonomy" id="30085"/>
    <lineage>
        <taxon>Eukaryota</taxon>
        <taxon>Metazoa</taxon>
        <taxon>Ecdysozoa</taxon>
        <taxon>Arthropoda</taxon>
        <taxon>Hexapoda</taxon>
        <taxon>Insecta</taxon>
        <taxon>Pterygota</taxon>
        <taxon>Neoptera</taxon>
        <taxon>Paraneoptera</taxon>
        <taxon>Hemiptera</taxon>
        <taxon>Heteroptera</taxon>
        <taxon>Panheteroptera</taxon>
        <taxon>Cimicomorpha</taxon>
        <taxon>Miridae</taxon>
        <taxon>Mirini</taxon>
        <taxon>Lygus</taxon>
    </lineage>
</organism>
<evidence type="ECO:0000256" key="4">
    <source>
        <dbReference type="ARBA" id="ARBA00022692"/>
    </source>
</evidence>
<evidence type="ECO:0000256" key="3">
    <source>
        <dbReference type="ARBA" id="ARBA00022606"/>
    </source>
</evidence>
<evidence type="ECO:0000256" key="10">
    <source>
        <dbReference type="SAM" id="Phobius"/>
    </source>
</evidence>
<evidence type="ECO:0000256" key="5">
    <source>
        <dbReference type="ARBA" id="ARBA00022725"/>
    </source>
</evidence>
<evidence type="ECO:0000256" key="9">
    <source>
        <dbReference type="ARBA" id="ARBA00023224"/>
    </source>
</evidence>
<evidence type="ECO:0000256" key="1">
    <source>
        <dbReference type="ARBA" id="ARBA00004651"/>
    </source>
</evidence>
<keyword evidence="4 10" id="KW-0812">Transmembrane</keyword>
<keyword evidence="5" id="KW-0552">Olfaction</keyword>
<keyword evidence="7 10" id="KW-0472">Membrane</keyword>
<evidence type="ECO:0000313" key="11">
    <source>
        <dbReference type="EMBL" id="JAG16521.1"/>
    </source>
</evidence>
<dbReference type="GO" id="GO:0007165">
    <property type="term" value="P:signal transduction"/>
    <property type="evidence" value="ECO:0007669"/>
    <property type="project" value="UniProtKB-KW"/>
</dbReference>
<reference evidence="11" key="2">
    <citation type="submission" date="2014-07" db="EMBL/GenBank/DDBJ databases">
        <authorList>
            <person name="Hull J."/>
        </authorList>
    </citation>
    <scope>NUCLEOTIDE SEQUENCE</scope>
</reference>
<keyword evidence="6 10" id="KW-1133">Transmembrane helix</keyword>
<dbReference type="PANTHER" id="PTHR21137">
    <property type="entry name" value="ODORANT RECEPTOR"/>
    <property type="match status" value="1"/>
</dbReference>
<sequence length="226" mass="25541">QTSGGCYSTITNIMSDAVFICMSTRQLALLIHLKNSFSKIFQVIHVDLNGNSWYTNYTGEVVGRKEIENDLAQRIKYWISKHQTALRLLNDLQTLYSFPLFLHFGYVSMAIATGAVTVLKGNMSQLEYCFVGTHLLGISFTLLVICRIGDFIQIQTDEITEGLSGQNYFLLSKKEHALIKTVLTAINKPYVFRVVNAFPLSSVTFKSVMTTTYSVFAMFSQMQHEN</sequence>
<name>A0A0A9XA56_LYGHE</name>
<proteinExistence type="predicted"/>
<dbReference type="EMBL" id="GBHO01027083">
    <property type="protein sequence ID" value="JAG16521.1"/>
    <property type="molecule type" value="Transcribed_RNA"/>
</dbReference>
<evidence type="ECO:0000256" key="8">
    <source>
        <dbReference type="ARBA" id="ARBA00023170"/>
    </source>
</evidence>
<dbReference type="GO" id="GO:0004984">
    <property type="term" value="F:olfactory receptor activity"/>
    <property type="evidence" value="ECO:0007669"/>
    <property type="project" value="InterPro"/>
</dbReference>
<feature type="non-terminal residue" evidence="11">
    <location>
        <position position="1"/>
    </location>
</feature>
<dbReference type="Pfam" id="PF02949">
    <property type="entry name" value="7tm_6"/>
    <property type="match status" value="1"/>
</dbReference>
<reference evidence="11" key="1">
    <citation type="journal article" date="2014" name="PLoS ONE">
        <title>Transcriptome-Based Identification of ABC Transporters in the Western Tarnished Plant Bug Lygus hesperus.</title>
        <authorList>
            <person name="Hull J.J."/>
            <person name="Chaney K."/>
            <person name="Geib S.M."/>
            <person name="Fabrick J.A."/>
            <person name="Brent C.S."/>
            <person name="Walsh D."/>
            <person name="Lavine L.C."/>
        </authorList>
    </citation>
    <scope>NUCLEOTIDE SEQUENCE</scope>
</reference>
<feature type="transmembrane region" description="Helical" evidence="10">
    <location>
        <begin position="126"/>
        <end position="145"/>
    </location>
</feature>